<sequence>MVVFEALNALYGDCLIFRYDDRHGVQRLWVIDGGPRSTLVEGKAVSVWKDVLLPRLAQISQAKPISIDLGMVSHIDDDHINGMEKLTNEVVAALPHPATVAFRRFWFNAFDEIVGPAPAQDAQTSGAVALQLSTVAVGSLPGGPLEEDAQAVIQSIPQGNKLAANLRSLKLQGNQPLQGLVAADAKQRAIDIDGASVTVIGPLRNRLDALRDAWRKALETAAGPARTAALQGLFATKLDVSVPNLSSIVVFVQVSGKSLLLTGDARGDDIVAGWKQLDLPDAARRLDLIKMPHHGSFANSPRQFLEFFEATHYVFSADGHYDNPDPPVVEGLVSLHAGRDITLHFTNQDVGWKKPYTLSQGGEQVTTLPDLLKALQKAYRGAWKWQFRAPDNLSVEIEIG</sequence>
<dbReference type="RefSeq" id="WP_320315407.1">
    <property type="nucleotide sequence ID" value="NZ_JAVIIX010000002.1"/>
</dbReference>
<dbReference type="InterPro" id="IPR052159">
    <property type="entry name" value="Competence_DNA_uptake"/>
</dbReference>
<evidence type="ECO:0000313" key="1">
    <source>
        <dbReference type="EMBL" id="MDX8472872.1"/>
    </source>
</evidence>
<dbReference type="Proteomes" id="UP001271780">
    <property type="component" value="Unassembled WGS sequence"/>
</dbReference>
<protein>
    <recommendedName>
        <fullName evidence="3">Metallo-beta-lactamase domain-containing protein</fullName>
    </recommendedName>
</protein>
<dbReference type="SUPFAM" id="SSF56281">
    <property type="entry name" value="Metallo-hydrolase/oxidoreductase"/>
    <property type="match status" value="1"/>
</dbReference>
<evidence type="ECO:0008006" key="3">
    <source>
        <dbReference type="Google" id="ProtNLM"/>
    </source>
</evidence>
<organism evidence="1 2">
    <name type="scientific">Mesorhizobium dulcispinae</name>
    <dbReference type="NCBI Taxonomy" id="3072316"/>
    <lineage>
        <taxon>Bacteria</taxon>
        <taxon>Pseudomonadati</taxon>
        <taxon>Pseudomonadota</taxon>
        <taxon>Alphaproteobacteria</taxon>
        <taxon>Hyphomicrobiales</taxon>
        <taxon>Phyllobacteriaceae</taxon>
        <taxon>Mesorhizobium</taxon>
    </lineage>
</organism>
<keyword evidence="2" id="KW-1185">Reference proteome</keyword>
<evidence type="ECO:0000313" key="2">
    <source>
        <dbReference type="Proteomes" id="UP001271780"/>
    </source>
</evidence>
<dbReference type="PANTHER" id="PTHR30619">
    <property type="entry name" value="DNA INTERNALIZATION/COMPETENCE PROTEIN COMEC/REC2"/>
    <property type="match status" value="1"/>
</dbReference>
<dbReference type="PANTHER" id="PTHR30619:SF1">
    <property type="entry name" value="RECOMBINATION PROTEIN 2"/>
    <property type="match status" value="1"/>
</dbReference>
<name>A0ABU4XDL1_9HYPH</name>
<gene>
    <name evidence="1" type="ORF">RFM27_12385</name>
</gene>
<dbReference type="InterPro" id="IPR036866">
    <property type="entry name" value="RibonucZ/Hydroxyglut_hydro"/>
</dbReference>
<reference evidence="1 2" key="1">
    <citation type="submission" date="2023-08" db="EMBL/GenBank/DDBJ databases">
        <title>Implementing the SeqCode for naming new Mesorhizobium species isolated from Vachellia karroo root nodules.</title>
        <authorList>
            <person name="Van Lill M."/>
        </authorList>
    </citation>
    <scope>NUCLEOTIDE SEQUENCE [LARGE SCALE GENOMIC DNA]</scope>
    <source>
        <strain evidence="1 2">VK23A</strain>
    </source>
</reference>
<dbReference type="EMBL" id="JAVIIZ010000005">
    <property type="protein sequence ID" value="MDX8472872.1"/>
    <property type="molecule type" value="Genomic_DNA"/>
</dbReference>
<dbReference type="Gene3D" id="3.60.15.10">
    <property type="entry name" value="Ribonuclease Z/Hydroxyacylglutathione hydrolase-like"/>
    <property type="match status" value="1"/>
</dbReference>
<accession>A0ABU4XDL1</accession>
<comment type="caution">
    <text evidence="1">The sequence shown here is derived from an EMBL/GenBank/DDBJ whole genome shotgun (WGS) entry which is preliminary data.</text>
</comment>
<proteinExistence type="predicted"/>